<reference evidence="4" key="1">
    <citation type="submission" date="2016-10" db="EMBL/GenBank/DDBJ databases">
        <authorList>
            <person name="Varghese N."/>
            <person name="Submissions S."/>
        </authorList>
    </citation>
    <scope>NUCLEOTIDE SEQUENCE [LARGE SCALE GENOMIC DNA]</scope>
    <source>
        <strain evidence="4">S7</strain>
    </source>
</reference>
<evidence type="ECO:0000259" key="2">
    <source>
        <dbReference type="PROSITE" id="PS50126"/>
    </source>
</evidence>
<dbReference type="Proteomes" id="UP000198892">
    <property type="component" value="Unassembled WGS sequence"/>
</dbReference>
<dbReference type="Pfam" id="PF17783">
    <property type="entry name" value="WHD_CvfB"/>
    <property type="match status" value="1"/>
</dbReference>
<dbReference type="RefSeq" id="WP_093336113.1">
    <property type="nucleotide sequence ID" value="NZ_FOXD01000005.1"/>
</dbReference>
<dbReference type="Pfam" id="PF13509">
    <property type="entry name" value="S1_2"/>
    <property type="match status" value="1"/>
</dbReference>
<dbReference type="STRING" id="1884432.SAMN05518683_105151"/>
<feature type="domain" description="S1 motif" evidence="2">
    <location>
        <begin position="152"/>
        <end position="212"/>
    </location>
</feature>
<dbReference type="PANTHER" id="PTHR37296:SF1">
    <property type="entry name" value="CONSERVED VIRULENCE FACTOR B"/>
    <property type="match status" value="1"/>
</dbReference>
<proteinExistence type="inferred from homology"/>
<comment type="similarity">
    <text evidence="1">Belongs to the CvfB family.</text>
</comment>
<dbReference type="SMART" id="SM00316">
    <property type="entry name" value="S1"/>
    <property type="match status" value="1"/>
</dbReference>
<protein>
    <recommendedName>
        <fullName evidence="2">S1 motif domain-containing protein</fullName>
    </recommendedName>
</protein>
<dbReference type="SUPFAM" id="SSF50249">
    <property type="entry name" value="Nucleic acid-binding proteins"/>
    <property type="match status" value="1"/>
</dbReference>
<organism evidence="3 4">
    <name type="scientific">Salibacterium halotolerans</name>
    <dbReference type="NCBI Taxonomy" id="1884432"/>
    <lineage>
        <taxon>Bacteria</taxon>
        <taxon>Bacillati</taxon>
        <taxon>Bacillota</taxon>
        <taxon>Bacilli</taxon>
        <taxon>Bacillales</taxon>
        <taxon>Bacillaceae</taxon>
    </lineage>
</organism>
<sequence>MIKRGTIATAYVSREQHSGYLVEVEGIMLELPASQAERSLSAGEQADVFIYTDKQGHAVATMHLPDVTAETYGWAEAAEVVPELGVFVNLDLPHDILVPKDDLPFLESVWPKPGDRLFVTLTADKQGRLLARTAGEETMLDAAVPAFSSLLHQTLTGWVYRAGKAGSFIRTENGHRAFLHPSQRMQEPRMGEQVDVRVVDVKEDGTINVSMFPPAEESMDKDAHAIMLHLSRNRGEIPFSDKSSPGDIQDTFHISKAAFKRAVGRLLKQDLIEQTERGTIRTKE</sequence>
<dbReference type="Gene3D" id="1.10.10.10">
    <property type="entry name" value="Winged helix-like DNA-binding domain superfamily/Winged helix DNA-binding domain"/>
    <property type="match status" value="1"/>
</dbReference>
<dbReference type="PIRSF" id="PIRSF012524">
    <property type="entry name" value="YitL_S1"/>
    <property type="match status" value="1"/>
</dbReference>
<dbReference type="InterPro" id="IPR048588">
    <property type="entry name" value="CvfB_S1_2nd"/>
</dbReference>
<dbReference type="InterPro" id="IPR003029">
    <property type="entry name" value="S1_domain"/>
</dbReference>
<dbReference type="EMBL" id="FOXD01000005">
    <property type="protein sequence ID" value="SFP45368.1"/>
    <property type="molecule type" value="Genomic_DNA"/>
</dbReference>
<dbReference type="GO" id="GO:0003676">
    <property type="term" value="F:nucleic acid binding"/>
    <property type="evidence" value="ECO:0007669"/>
    <property type="project" value="InterPro"/>
</dbReference>
<accession>A0A1I5QGI3</accession>
<dbReference type="Pfam" id="PF21543">
    <property type="entry name" value="CvfB_2nd"/>
    <property type="match status" value="1"/>
</dbReference>
<keyword evidence="4" id="KW-1185">Reference proteome</keyword>
<evidence type="ECO:0000313" key="3">
    <source>
        <dbReference type="EMBL" id="SFP45368.1"/>
    </source>
</evidence>
<dbReference type="Gene3D" id="2.40.50.140">
    <property type="entry name" value="Nucleic acid-binding proteins"/>
    <property type="match status" value="2"/>
</dbReference>
<dbReference type="InterPro" id="IPR036388">
    <property type="entry name" value="WH-like_DNA-bd_sf"/>
</dbReference>
<dbReference type="InterPro" id="IPR048587">
    <property type="entry name" value="CvfB_S1_3rd"/>
</dbReference>
<dbReference type="Pfam" id="PF21191">
    <property type="entry name" value="CvfB_1st"/>
    <property type="match status" value="1"/>
</dbReference>
<dbReference type="PROSITE" id="PS50126">
    <property type="entry name" value="S1"/>
    <property type="match status" value="1"/>
</dbReference>
<gene>
    <name evidence="3" type="ORF">SAMN05518683_105151</name>
</gene>
<dbReference type="PANTHER" id="PTHR37296">
    <property type="entry name" value="CONSERVED VIRULENCE FACTOR B"/>
    <property type="match status" value="1"/>
</dbReference>
<dbReference type="AlphaFoldDB" id="A0A1I5QGI3"/>
<dbReference type="InterPro" id="IPR039566">
    <property type="entry name" value="CvfB_S1_st"/>
</dbReference>
<dbReference type="OrthoDB" id="9801597at2"/>
<evidence type="ECO:0000313" key="4">
    <source>
        <dbReference type="Proteomes" id="UP000198892"/>
    </source>
</evidence>
<name>A0A1I5QGI3_9BACI</name>
<dbReference type="InterPro" id="IPR040764">
    <property type="entry name" value="CvfB_WH"/>
</dbReference>
<dbReference type="InterPro" id="IPR014464">
    <property type="entry name" value="CvfB_fam"/>
</dbReference>
<dbReference type="InterPro" id="IPR012340">
    <property type="entry name" value="NA-bd_OB-fold"/>
</dbReference>
<evidence type="ECO:0000256" key="1">
    <source>
        <dbReference type="PIRNR" id="PIRNR012524"/>
    </source>
</evidence>